<evidence type="ECO:0000313" key="2">
    <source>
        <dbReference type="EMBL" id="EDL82790.1"/>
    </source>
</evidence>
<sequence length="32" mass="4095">MISIEVFFLLFHIYMFLLLFLFSNIFKYFYSF</sequence>
<evidence type="ECO:0000313" key="3">
    <source>
        <dbReference type="Proteomes" id="UP000234681"/>
    </source>
</evidence>
<organism evidence="2 3">
    <name type="scientific">Rattus norvegicus</name>
    <name type="common">Rat</name>
    <dbReference type="NCBI Taxonomy" id="10116"/>
    <lineage>
        <taxon>Eukaryota</taxon>
        <taxon>Metazoa</taxon>
        <taxon>Chordata</taxon>
        <taxon>Craniata</taxon>
        <taxon>Vertebrata</taxon>
        <taxon>Euteleostomi</taxon>
        <taxon>Mammalia</taxon>
        <taxon>Eutheria</taxon>
        <taxon>Euarchontoglires</taxon>
        <taxon>Glires</taxon>
        <taxon>Rodentia</taxon>
        <taxon>Myomorpha</taxon>
        <taxon>Muroidea</taxon>
        <taxon>Muridae</taxon>
        <taxon>Murinae</taxon>
        <taxon>Rattus</taxon>
    </lineage>
</organism>
<dbReference type="EMBL" id="DS030755">
    <property type="protein sequence ID" value="EDL82790.1"/>
    <property type="molecule type" value="Genomic_DNA"/>
</dbReference>
<proteinExistence type="predicted"/>
<dbReference type="AlphaFoldDB" id="A6MGS5"/>
<keyword evidence="1" id="KW-1133">Transmembrane helix</keyword>
<name>A6MGS5_RAT</name>
<accession>A6MGS5</accession>
<keyword evidence="1" id="KW-0812">Transmembrane</keyword>
<keyword evidence="1" id="KW-0472">Membrane</keyword>
<protein>
    <submittedName>
        <fullName evidence="2">RCG35682, isoform CRA_a</fullName>
    </submittedName>
</protein>
<gene>
    <name evidence="2" type="ORF">rCG_35682</name>
</gene>
<evidence type="ECO:0000256" key="1">
    <source>
        <dbReference type="SAM" id="Phobius"/>
    </source>
</evidence>
<feature type="transmembrane region" description="Helical" evidence="1">
    <location>
        <begin position="6"/>
        <end position="30"/>
    </location>
</feature>
<dbReference type="Proteomes" id="UP000234681">
    <property type="component" value="Unassembled WGS sequence"/>
</dbReference>
<reference evidence="3" key="1">
    <citation type="submission" date="2005-06" db="EMBL/GenBank/DDBJ databases">
        <authorList>
            <person name="Mural R.J."/>
            <person name="Li P.W."/>
            <person name="Adams M.D."/>
            <person name="Amanatides P.G."/>
            <person name="Baden-Tillson H."/>
            <person name="Barnstead M."/>
            <person name="Chin S.H."/>
            <person name="Dew I."/>
            <person name="Evans C.A."/>
            <person name="Ferriera S."/>
            <person name="Flanigan M."/>
            <person name="Fosler C."/>
            <person name="Glodek A."/>
            <person name="Gu Z."/>
            <person name="Holt R.A."/>
            <person name="Jennings D."/>
            <person name="Kraft C.L."/>
            <person name="Lu F."/>
            <person name="Nguyen T."/>
            <person name="Nusskern D.R."/>
            <person name="Pfannkoch C.M."/>
            <person name="Sitter C."/>
            <person name="Sutton G.G."/>
            <person name="Venter J.C."/>
            <person name="Wang Z."/>
            <person name="Woodage T."/>
            <person name="Zheng X.H."/>
            <person name="Zhong F."/>
        </authorList>
    </citation>
    <scope>NUCLEOTIDE SEQUENCE [LARGE SCALE GENOMIC DNA]</scope>
    <source>
        <strain>BN</strain>
        <strain evidence="3">Sprague-Dawley</strain>
    </source>
</reference>